<keyword evidence="5" id="KW-1185">Reference proteome</keyword>
<feature type="compositionally biased region" description="Pro residues" evidence="2">
    <location>
        <begin position="444"/>
        <end position="465"/>
    </location>
</feature>
<reference evidence="4 5" key="1">
    <citation type="journal article" date="2023" name="Commun. Biol.">
        <title>Reorganization of the ancestral sex-determining regions during the evolution of trioecy in Pleodorina starrii.</title>
        <authorList>
            <person name="Takahashi K."/>
            <person name="Suzuki S."/>
            <person name="Kawai-Toyooka H."/>
            <person name="Yamamoto K."/>
            <person name="Hamaji T."/>
            <person name="Ootsuki R."/>
            <person name="Yamaguchi H."/>
            <person name="Kawachi M."/>
            <person name="Higashiyama T."/>
            <person name="Nozaki H."/>
        </authorList>
    </citation>
    <scope>NUCLEOTIDE SEQUENCE [LARGE SCALE GENOMIC DNA]</scope>
    <source>
        <strain evidence="4 5">NIES-4479</strain>
    </source>
</reference>
<name>A0A9W6B9S3_9CHLO</name>
<evidence type="ECO:0000256" key="2">
    <source>
        <dbReference type="SAM" id="MobiDB-lite"/>
    </source>
</evidence>
<organism evidence="4 5">
    <name type="scientific">Pleodorina starrii</name>
    <dbReference type="NCBI Taxonomy" id="330485"/>
    <lineage>
        <taxon>Eukaryota</taxon>
        <taxon>Viridiplantae</taxon>
        <taxon>Chlorophyta</taxon>
        <taxon>core chlorophytes</taxon>
        <taxon>Chlorophyceae</taxon>
        <taxon>CS clade</taxon>
        <taxon>Chlamydomonadales</taxon>
        <taxon>Volvocaceae</taxon>
        <taxon>Pleodorina</taxon>
    </lineage>
</organism>
<dbReference type="InterPro" id="IPR005085">
    <property type="entry name" value="CBM25"/>
</dbReference>
<feature type="compositionally biased region" description="Low complexity" evidence="2">
    <location>
        <begin position="147"/>
        <end position="162"/>
    </location>
</feature>
<protein>
    <recommendedName>
        <fullName evidence="3">Carbohydrate binding module family 25 domain-containing protein</fullName>
    </recommendedName>
</protein>
<feature type="compositionally biased region" description="Pro residues" evidence="2">
    <location>
        <begin position="413"/>
        <end position="427"/>
    </location>
</feature>
<dbReference type="InterPro" id="IPR013783">
    <property type="entry name" value="Ig-like_fold"/>
</dbReference>
<feature type="compositionally biased region" description="Polar residues" evidence="2">
    <location>
        <begin position="90"/>
        <end position="99"/>
    </location>
</feature>
<feature type="domain" description="Carbohydrate binding module family 25" evidence="3">
    <location>
        <begin position="471"/>
        <end position="546"/>
    </location>
</feature>
<dbReference type="SMART" id="SM01066">
    <property type="entry name" value="CBM_25"/>
    <property type="match status" value="1"/>
</dbReference>
<accession>A0A9W6B9S3</accession>
<sequence>MSSPGLAMALKSPGRFRPSNAPLSSHAQRRLGATHGRRGSLGAGPAIVAQASSGRTGAVNSPQRSFSVMQSAMKIPGLASALHLIGVNGPGSSAASGESTVAAAGSGARNGLPAPEDSTTPSTTQNSEPLGQATDGGSAVPEGGGAAAAAAPEPPRAAAAPPAAAEAAADAADAAAAAAEVVYELAAVAASSNGNGYVPAPQQPPQQPRAAQAAAAATAASGGARQFKGYANGVSHLRGGGGGGGGSTDPDDPPLSVMDPGSWAGNNIAPYTVGGSSLPSLAVQIREIASTLRHINSLRLDYLDKISQQELELAAKDQVLRSKEERIQSLEQEAAELRRSMAMLHTAKAAAEIEVQRLRTEAAAAAAAAPAPALSAAAAPPLPPPLPPTPTPTTETAPAPAAAAAPAVLTPPAAAPAAPPPPHPLTTPPAAMAASAPATVAAHPPAPAPPPAPTPASPPAAPPPPPPRIPEIMLFYRSSWPEAFLHVNVEGRGWTAVPGLRMEHAGSKEYSLRVQGRSIEFVLTNGQGEWDSPGGGPGRNYRIDTPGEYRLHYGALTQVKPWQP</sequence>
<feature type="region of interest" description="Disordered" evidence="2">
    <location>
        <begin position="231"/>
        <end position="261"/>
    </location>
</feature>
<feature type="compositionally biased region" description="Low complexity" evidence="2">
    <location>
        <begin position="208"/>
        <end position="217"/>
    </location>
</feature>
<gene>
    <name evidence="4" type="primary">PLEST004537</name>
    <name evidence="4" type="ORF">PLESTB_000002500</name>
</gene>
<feature type="region of interest" description="Disordered" evidence="2">
    <location>
        <begin position="90"/>
        <end position="162"/>
    </location>
</feature>
<dbReference type="GO" id="GO:2001070">
    <property type="term" value="F:starch binding"/>
    <property type="evidence" value="ECO:0007669"/>
    <property type="project" value="InterPro"/>
</dbReference>
<feature type="region of interest" description="Disordered" evidence="2">
    <location>
        <begin position="197"/>
        <end position="217"/>
    </location>
</feature>
<dbReference type="OrthoDB" id="542705at2759"/>
<evidence type="ECO:0000313" key="4">
    <source>
        <dbReference type="EMBL" id="GLC47571.1"/>
    </source>
</evidence>
<feature type="compositionally biased region" description="Low complexity" evidence="2">
    <location>
        <begin position="392"/>
        <end position="412"/>
    </location>
</feature>
<dbReference type="Proteomes" id="UP001165080">
    <property type="component" value="Unassembled WGS sequence"/>
</dbReference>
<evidence type="ECO:0000259" key="3">
    <source>
        <dbReference type="SMART" id="SM01066"/>
    </source>
</evidence>
<feature type="compositionally biased region" description="Gly residues" evidence="2">
    <location>
        <begin position="238"/>
        <end position="247"/>
    </location>
</feature>
<comment type="caution">
    <text evidence="4">The sequence shown here is derived from an EMBL/GenBank/DDBJ whole genome shotgun (WGS) entry which is preliminary data.</text>
</comment>
<feature type="compositionally biased region" description="Polar residues" evidence="2">
    <location>
        <begin position="117"/>
        <end position="129"/>
    </location>
</feature>
<feature type="compositionally biased region" description="Pro residues" evidence="2">
    <location>
        <begin position="380"/>
        <end position="391"/>
    </location>
</feature>
<dbReference type="EMBL" id="BRXU01000001">
    <property type="protein sequence ID" value="GLC47571.1"/>
    <property type="molecule type" value="Genomic_DNA"/>
</dbReference>
<feature type="region of interest" description="Disordered" evidence="2">
    <location>
        <begin position="1"/>
        <end position="43"/>
    </location>
</feature>
<dbReference type="Gene3D" id="2.60.40.10">
    <property type="entry name" value="Immunoglobulins"/>
    <property type="match status" value="1"/>
</dbReference>
<feature type="region of interest" description="Disordered" evidence="2">
    <location>
        <begin position="375"/>
        <end position="465"/>
    </location>
</feature>
<keyword evidence="1" id="KW-0175">Coiled coil</keyword>
<evidence type="ECO:0000256" key="1">
    <source>
        <dbReference type="SAM" id="Coils"/>
    </source>
</evidence>
<proteinExistence type="predicted"/>
<feature type="compositionally biased region" description="Low complexity" evidence="2">
    <location>
        <begin position="428"/>
        <end position="443"/>
    </location>
</feature>
<evidence type="ECO:0000313" key="5">
    <source>
        <dbReference type="Proteomes" id="UP001165080"/>
    </source>
</evidence>
<feature type="coiled-coil region" evidence="1">
    <location>
        <begin position="306"/>
        <end position="368"/>
    </location>
</feature>
<dbReference type="AlphaFoldDB" id="A0A9W6B9S3"/>